<evidence type="ECO:0000313" key="5">
    <source>
        <dbReference type="EMBL" id="KAF1944502.1"/>
    </source>
</evidence>
<dbReference type="OrthoDB" id="258392at2759"/>
<evidence type="ECO:0000256" key="3">
    <source>
        <dbReference type="SAM" id="Phobius"/>
    </source>
</evidence>
<name>A0A6A5SXQ2_9PLEO</name>
<sequence length="581" mass="63589">MFTRAAVAAVGFSWLVTAQSSQDDDSYHPHAAFAFIRTGERTPLLRDSPQKLTALGANQMHELGQNFRSRYIAGDSPGLLGVEHIAGMSPDVLDNNQILVQTLELPHLVSSAQAFMQGLYPPHGMANGTGDATGLLANGTIMDYPLNGYQYANIQAASQDEPNSRFVSGTQNCPMGNRDAWMYLVNEKFQETKDANKDFYKSLNVDWFEGNLAENDLQYKYALEIADYLSYQYAHNSSIHSTLANDSAYAGTYDKIRQLADEEAWYFYGNTSTYSTDTDNQAIGGKTLAGAITNTFSLFVADKNNSGDKTDLSYPLTLYFGEQDAMISLLSLMMLDMKDENFRSIPPYGSAIVFELFSTGDNVDFPTDPQDLWVRFSFHNGTAYENKQLVAFPILGNGPSNTDMQWPVFLDMFSPIAMTSLPEWCETCDSPSLFCWGIEERNDTFVLPVTGGSEKKKVAPVVAGVIGAVVTLAVAGLFFAAAMLIGGIRFHRVQHNSQSALGGFKGSAKLASDPDLGLAKKGATPAGIVGFGDGKKGHERVDSWELRQKEFGRDGGDESRRSSFDAIDAVASRPVESHEHV</sequence>
<dbReference type="Pfam" id="PF00328">
    <property type="entry name" value="His_Phos_2"/>
    <property type="match status" value="1"/>
</dbReference>
<keyword evidence="3" id="KW-0472">Membrane</keyword>
<gene>
    <name evidence="5" type="ORF">EJ02DRAFT_340712</name>
</gene>
<dbReference type="AlphaFoldDB" id="A0A6A5SXQ2"/>
<dbReference type="GO" id="GO:0016791">
    <property type="term" value="F:phosphatase activity"/>
    <property type="evidence" value="ECO:0007669"/>
    <property type="project" value="TreeGrafter"/>
</dbReference>
<dbReference type="Gene3D" id="3.40.50.1240">
    <property type="entry name" value="Phosphoglycerate mutase-like"/>
    <property type="match status" value="1"/>
</dbReference>
<keyword evidence="6" id="KW-1185">Reference proteome</keyword>
<feature type="region of interest" description="Disordered" evidence="2">
    <location>
        <begin position="531"/>
        <end position="581"/>
    </location>
</feature>
<evidence type="ECO:0000256" key="4">
    <source>
        <dbReference type="SAM" id="SignalP"/>
    </source>
</evidence>
<feature type="signal peptide" evidence="4">
    <location>
        <begin position="1"/>
        <end position="18"/>
    </location>
</feature>
<organism evidence="5 6">
    <name type="scientific">Clathrospora elynae</name>
    <dbReference type="NCBI Taxonomy" id="706981"/>
    <lineage>
        <taxon>Eukaryota</taxon>
        <taxon>Fungi</taxon>
        <taxon>Dikarya</taxon>
        <taxon>Ascomycota</taxon>
        <taxon>Pezizomycotina</taxon>
        <taxon>Dothideomycetes</taxon>
        <taxon>Pleosporomycetidae</taxon>
        <taxon>Pleosporales</taxon>
        <taxon>Diademaceae</taxon>
        <taxon>Clathrospora</taxon>
    </lineage>
</organism>
<keyword evidence="3" id="KW-1133">Transmembrane helix</keyword>
<reference evidence="5" key="1">
    <citation type="journal article" date="2020" name="Stud. Mycol.">
        <title>101 Dothideomycetes genomes: a test case for predicting lifestyles and emergence of pathogens.</title>
        <authorList>
            <person name="Haridas S."/>
            <person name="Albert R."/>
            <person name="Binder M."/>
            <person name="Bloem J."/>
            <person name="Labutti K."/>
            <person name="Salamov A."/>
            <person name="Andreopoulos B."/>
            <person name="Baker S."/>
            <person name="Barry K."/>
            <person name="Bills G."/>
            <person name="Bluhm B."/>
            <person name="Cannon C."/>
            <person name="Castanera R."/>
            <person name="Culley D."/>
            <person name="Daum C."/>
            <person name="Ezra D."/>
            <person name="Gonzalez J."/>
            <person name="Henrissat B."/>
            <person name="Kuo A."/>
            <person name="Liang C."/>
            <person name="Lipzen A."/>
            <person name="Lutzoni F."/>
            <person name="Magnuson J."/>
            <person name="Mondo S."/>
            <person name="Nolan M."/>
            <person name="Ohm R."/>
            <person name="Pangilinan J."/>
            <person name="Park H.-J."/>
            <person name="Ramirez L."/>
            <person name="Alfaro M."/>
            <person name="Sun H."/>
            <person name="Tritt A."/>
            <person name="Yoshinaga Y."/>
            <person name="Zwiers L.-H."/>
            <person name="Turgeon B."/>
            <person name="Goodwin S."/>
            <person name="Spatafora J."/>
            <person name="Crous P."/>
            <person name="Grigoriev I."/>
        </authorList>
    </citation>
    <scope>NUCLEOTIDE SEQUENCE</scope>
    <source>
        <strain evidence="5">CBS 161.51</strain>
    </source>
</reference>
<proteinExistence type="inferred from homology"/>
<feature type="compositionally biased region" description="Basic and acidic residues" evidence="2">
    <location>
        <begin position="533"/>
        <end position="563"/>
    </location>
</feature>
<dbReference type="EMBL" id="ML976016">
    <property type="protein sequence ID" value="KAF1944502.1"/>
    <property type="molecule type" value="Genomic_DNA"/>
</dbReference>
<dbReference type="InterPro" id="IPR050645">
    <property type="entry name" value="Histidine_acid_phosphatase"/>
</dbReference>
<evidence type="ECO:0000256" key="2">
    <source>
        <dbReference type="SAM" id="MobiDB-lite"/>
    </source>
</evidence>
<keyword evidence="3" id="KW-0812">Transmembrane</keyword>
<accession>A0A6A5SXQ2</accession>
<feature type="chain" id="PRO_5025416932" evidence="4">
    <location>
        <begin position="19"/>
        <end position="581"/>
    </location>
</feature>
<keyword evidence="4" id="KW-0732">Signal</keyword>
<dbReference type="SUPFAM" id="SSF53254">
    <property type="entry name" value="Phosphoglycerate mutase-like"/>
    <property type="match status" value="1"/>
</dbReference>
<evidence type="ECO:0000256" key="1">
    <source>
        <dbReference type="ARBA" id="ARBA00005375"/>
    </source>
</evidence>
<protein>
    <submittedName>
        <fullName evidence="5">Phosphoglycerate mutase-like protein</fullName>
    </submittedName>
</protein>
<comment type="similarity">
    <text evidence="1">Belongs to the histidine acid phosphatase family.</text>
</comment>
<dbReference type="PANTHER" id="PTHR11567:SF127">
    <property type="entry name" value="HISTIDINE ACID PHOSPHATASE"/>
    <property type="match status" value="1"/>
</dbReference>
<dbReference type="InterPro" id="IPR000560">
    <property type="entry name" value="His_Pase_clade-2"/>
</dbReference>
<feature type="transmembrane region" description="Helical" evidence="3">
    <location>
        <begin position="461"/>
        <end position="485"/>
    </location>
</feature>
<evidence type="ECO:0000313" key="6">
    <source>
        <dbReference type="Proteomes" id="UP000800038"/>
    </source>
</evidence>
<dbReference type="InterPro" id="IPR029033">
    <property type="entry name" value="His_PPase_superfam"/>
</dbReference>
<dbReference type="PANTHER" id="PTHR11567">
    <property type="entry name" value="ACID PHOSPHATASE-RELATED"/>
    <property type="match status" value="1"/>
</dbReference>
<dbReference type="Proteomes" id="UP000800038">
    <property type="component" value="Unassembled WGS sequence"/>
</dbReference>